<feature type="transmembrane region" description="Helical" evidence="5">
    <location>
        <begin position="946"/>
        <end position="964"/>
    </location>
</feature>
<proteinExistence type="predicted"/>
<dbReference type="PROSITE" id="PS50261">
    <property type="entry name" value="G_PROTEIN_RECEP_F2_4"/>
    <property type="match status" value="1"/>
</dbReference>
<name>A0A8K0C9P0_IGNLU</name>
<feature type="transmembrane region" description="Helical" evidence="5">
    <location>
        <begin position="1101"/>
        <end position="1125"/>
    </location>
</feature>
<dbReference type="GO" id="GO:0004930">
    <property type="term" value="F:G protein-coupled receptor activity"/>
    <property type="evidence" value="ECO:0007669"/>
    <property type="project" value="InterPro"/>
</dbReference>
<evidence type="ECO:0000256" key="2">
    <source>
        <dbReference type="ARBA" id="ARBA00022692"/>
    </source>
</evidence>
<dbReference type="Gene3D" id="1.20.1070.10">
    <property type="entry name" value="Rhodopsin 7-helix transmembrane proteins"/>
    <property type="match status" value="1"/>
</dbReference>
<dbReference type="PANTHER" id="PTHR45692">
    <property type="entry name" value="G_PROTEIN_RECEP_F2_4 DOMAIN-CONTAINING PROTEIN"/>
    <property type="match status" value="1"/>
</dbReference>
<reference evidence="7" key="1">
    <citation type="submission" date="2019-08" db="EMBL/GenBank/DDBJ databases">
        <title>The genome of the North American firefly Photinus pyralis.</title>
        <authorList>
            <consortium name="Photinus pyralis genome working group"/>
            <person name="Fallon T.R."/>
            <person name="Sander Lower S.E."/>
            <person name="Weng J.-K."/>
        </authorList>
    </citation>
    <scope>NUCLEOTIDE SEQUENCE</scope>
    <source>
        <strain evidence="7">TRF0915ILg1</strain>
        <tissue evidence="7">Whole body</tissue>
    </source>
</reference>
<evidence type="ECO:0000313" key="7">
    <source>
        <dbReference type="EMBL" id="KAF2881436.1"/>
    </source>
</evidence>
<dbReference type="InterPro" id="IPR016186">
    <property type="entry name" value="C-type_lectin-like/link_sf"/>
</dbReference>
<evidence type="ECO:0000256" key="1">
    <source>
        <dbReference type="ARBA" id="ARBA00004141"/>
    </source>
</evidence>
<accession>A0A8K0C9P0</accession>
<evidence type="ECO:0000256" key="5">
    <source>
        <dbReference type="SAM" id="Phobius"/>
    </source>
</evidence>
<evidence type="ECO:0000313" key="8">
    <source>
        <dbReference type="Proteomes" id="UP000801492"/>
    </source>
</evidence>
<feature type="domain" description="G-protein coupled receptors family 2 profile 2" evidence="6">
    <location>
        <begin position="910"/>
        <end position="1154"/>
    </location>
</feature>
<feature type="transmembrane region" description="Helical" evidence="5">
    <location>
        <begin position="1018"/>
        <end position="1036"/>
    </location>
</feature>
<dbReference type="Pfam" id="PF00002">
    <property type="entry name" value="7tm_2"/>
    <property type="match status" value="1"/>
</dbReference>
<dbReference type="CDD" id="cd15040">
    <property type="entry name" value="7tmB2_Adhesion"/>
    <property type="match status" value="1"/>
</dbReference>
<feature type="transmembrane region" description="Helical" evidence="5">
    <location>
        <begin position="1056"/>
        <end position="1081"/>
    </location>
</feature>
<dbReference type="GO" id="GO:0007166">
    <property type="term" value="P:cell surface receptor signaling pathway"/>
    <property type="evidence" value="ECO:0007669"/>
    <property type="project" value="InterPro"/>
</dbReference>
<feature type="transmembrane region" description="Helical" evidence="5">
    <location>
        <begin position="912"/>
        <end position="934"/>
    </location>
</feature>
<evidence type="ECO:0000256" key="4">
    <source>
        <dbReference type="ARBA" id="ARBA00023136"/>
    </source>
</evidence>
<dbReference type="InterPro" id="IPR046338">
    <property type="entry name" value="GAIN_dom_sf"/>
</dbReference>
<keyword evidence="2 5" id="KW-0812">Transmembrane</keyword>
<dbReference type="Proteomes" id="UP000801492">
    <property type="component" value="Unassembled WGS sequence"/>
</dbReference>
<dbReference type="PANTHER" id="PTHR45692:SF1">
    <property type="entry name" value="G-PROTEIN COUPLED RECEPTORS FAMILY 2 PROFILE 2 DOMAIN-CONTAINING PROTEIN"/>
    <property type="match status" value="1"/>
</dbReference>
<organism evidence="7 8">
    <name type="scientific">Ignelater luminosus</name>
    <name type="common">Cucubano</name>
    <name type="synonym">Pyrophorus luminosus</name>
    <dbReference type="NCBI Taxonomy" id="2038154"/>
    <lineage>
        <taxon>Eukaryota</taxon>
        <taxon>Metazoa</taxon>
        <taxon>Ecdysozoa</taxon>
        <taxon>Arthropoda</taxon>
        <taxon>Hexapoda</taxon>
        <taxon>Insecta</taxon>
        <taxon>Pterygota</taxon>
        <taxon>Neoptera</taxon>
        <taxon>Endopterygota</taxon>
        <taxon>Coleoptera</taxon>
        <taxon>Polyphaga</taxon>
        <taxon>Elateriformia</taxon>
        <taxon>Elateroidea</taxon>
        <taxon>Elateridae</taxon>
        <taxon>Agrypninae</taxon>
        <taxon>Pyrophorini</taxon>
        <taxon>Ignelater</taxon>
    </lineage>
</organism>
<dbReference type="SUPFAM" id="SSF56436">
    <property type="entry name" value="C-type lectin-like"/>
    <property type="match status" value="1"/>
</dbReference>
<protein>
    <recommendedName>
        <fullName evidence="6">G-protein coupled receptors family 2 profile 2 domain-containing protein</fullName>
    </recommendedName>
</protein>
<gene>
    <name evidence="7" type="ORF">ILUMI_24722</name>
</gene>
<feature type="transmembrane region" description="Helical" evidence="5">
    <location>
        <begin position="976"/>
        <end position="998"/>
    </location>
</feature>
<comment type="caution">
    <text evidence="7">The sequence shown here is derived from an EMBL/GenBank/DDBJ whole genome shotgun (WGS) entry which is preliminary data.</text>
</comment>
<comment type="subcellular location">
    <subcellularLocation>
        <location evidence="1">Membrane</location>
        <topology evidence="1">Multi-pass membrane protein</topology>
    </subcellularLocation>
</comment>
<dbReference type="EMBL" id="VTPC01090739">
    <property type="protein sequence ID" value="KAF2881436.1"/>
    <property type="molecule type" value="Genomic_DNA"/>
</dbReference>
<dbReference type="Gene3D" id="3.10.100.10">
    <property type="entry name" value="Mannose-Binding Protein A, subunit A"/>
    <property type="match status" value="1"/>
</dbReference>
<dbReference type="OrthoDB" id="10037534at2759"/>
<dbReference type="InterPro" id="IPR017981">
    <property type="entry name" value="GPCR_2-like_7TM"/>
</dbReference>
<dbReference type="Gene3D" id="2.60.220.50">
    <property type="match status" value="1"/>
</dbReference>
<feature type="transmembrane region" description="Helical" evidence="5">
    <location>
        <begin position="1131"/>
        <end position="1153"/>
    </location>
</feature>
<keyword evidence="8" id="KW-1185">Reference proteome</keyword>
<dbReference type="AlphaFoldDB" id="A0A8K0C9P0"/>
<keyword evidence="4 5" id="KW-0472">Membrane</keyword>
<dbReference type="InterPro" id="IPR000832">
    <property type="entry name" value="GPCR_2_secretin-like"/>
</dbReference>
<dbReference type="InterPro" id="IPR016187">
    <property type="entry name" value="CTDL_fold"/>
</dbReference>
<evidence type="ECO:0000259" key="6">
    <source>
        <dbReference type="PROSITE" id="PS50261"/>
    </source>
</evidence>
<keyword evidence="3 5" id="KW-1133">Transmembrane helix</keyword>
<evidence type="ECO:0000256" key="3">
    <source>
        <dbReference type="ARBA" id="ARBA00022989"/>
    </source>
</evidence>
<dbReference type="GO" id="GO:0016020">
    <property type="term" value="C:membrane"/>
    <property type="evidence" value="ECO:0007669"/>
    <property type="project" value="UniProtKB-SubCell"/>
</dbReference>
<sequence length="1194" mass="138093">MSIKIQLTDLGHRLSIQKTYDEKLPHYEFGKRITSPITKKSLTKRNQIEAPTVRQPSLRQERNSLESTCSNISSSTTTICPEGFQYIPFEYCWILKENQTFPPLCPYPHFEQDYFKIKQVQQKHSNKTFWVYGSRNTSEGFPEFEWISKELYGQTILKNVLIDHDNLYGKDCLIVKDDQFYSSFCSEKHAFICMYSYSVLNKSKAIDMCHTSNYHYCILADYDLSNQKCFCQKIDNSKPKRNQFCEKLAEPIYPFQTQLLILHRHNFGDNKCWIGLDKKNPNLPIYSWILKNEIVNYTAWTSNSKCKDPFGVFQFIKYSRPLNGWTLSKDENISCALCEVSVEYKQPSLTLQRIEEYIVLDIDNIEAISNLIDVDFYDIFCFSDSNEDGFKERLPIRISANYKSHSIWIPIISELPSYYWCEAFTFASYFAIKSNTILAFRYSKNFGHEFALELRSKLCKQIDLFANKEYLHVSRIIKNTVQRSLNIIQSVRPMRGYYNDTVQGINLLLHISTRNNLESAAEHHKKLLEILHNTKSNFSLEFSALLNCDVCLPTNTSTIDGEILEWPETRIGAITIPSNIICLDKTYFTPVTKTCIGKSLNGAIWGEQRGNCYSNQTYSNITEKLFNLTISDMSANIIMEELISITEKPFNDQVIDIHLISVILKNLGEAYDENFNISRYVEIVSNVMEFDKSYLGRAQIMLNSTDHILSSLDNVLHNTNATSINSSKLLVEIVDLTENKIAGLGLFKKTPVTSDFEDFYTRFLYQNTSLEDLMATEDLEIAMYLPFYEDEKPRKAVFTIFYNSNLFNGYFQRITFSKIVSVSTPGFNRTLSSPLRILFKNSVFINETKDCSYWDYGIDGVLISRYGRWRTVIPSEIHKNFIEYCEFFHLTHFGLFLRMDGGGGTPGNAFEVLTITGSVLSLIGIIPIFLTAFLYSNWRNRTGNIILLNFCAAITFQIFVTFAVYATKSDGVACKIVAACFHYSVLSEFCWMFIVAYLEYRRFVVVFNNPKPHFLKKVLLFGWITPLLPVVITVSISPDNYTFDKPASVCHIAKLYFFSLFLLPIILILINNLVIFIKIIYSLSKPNEELKEIKQSRNYKFEILLAILLFFILGFTWIFGIIAMLGGGSLFSYLFCTTATLRGVILFLFFIVGNKETRLFWSKRSRYYVDNHMSTVSSFIKHIFSKQDKTDDKV</sequence>